<dbReference type="AlphaFoldDB" id="A0A016RYE0"/>
<name>A0A016RYE0_9BILA</name>
<organism evidence="1 2">
    <name type="scientific">Ancylostoma ceylanicum</name>
    <dbReference type="NCBI Taxonomy" id="53326"/>
    <lineage>
        <taxon>Eukaryota</taxon>
        <taxon>Metazoa</taxon>
        <taxon>Ecdysozoa</taxon>
        <taxon>Nematoda</taxon>
        <taxon>Chromadorea</taxon>
        <taxon>Rhabditida</taxon>
        <taxon>Rhabditina</taxon>
        <taxon>Rhabditomorpha</taxon>
        <taxon>Strongyloidea</taxon>
        <taxon>Ancylostomatidae</taxon>
        <taxon>Ancylostomatinae</taxon>
        <taxon>Ancylostoma</taxon>
    </lineage>
</organism>
<evidence type="ECO:0000313" key="1">
    <source>
        <dbReference type="EMBL" id="EYB82994.1"/>
    </source>
</evidence>
<reference evidence="2" key="1">
    <citation type="journal article" date="2015" name="Nat. Genet.">
        <title>The genome and transcriptome of the zoonotic hookworm Ancylostoma ceylanicum identify infection-specific gene families.</title>
        <authorList>
            <person name="Schwarz E.M."/>
            <person name="Hu Y."/>
            <person name="Antoshechkin I."/>
            <person name="Miller M.M."/>
            <person name="Sternberg P.W."/>
            <person name="Aroian R.V."/>
        </authorList>
    </citation>
    <scope>NUCLEOTIDE SEQUENCE</scope>
    <source>
        <strain evidence="2">HY135</strain>
    </source>
</reference>
<keyword evidence="2" id="KW-1185">Reference proteome</keyword>
<dbReference type="EMBL" id="JARK01001681">
    <property type="protein sequence ID" value="EYB82994.1"/>
    <property type="molecule type" value="Genomic_DNA"/>
</dbReference>
<proteinExistence type="predicted"/>
<gene>
    <name evidence="1" type="primary">Acey_s0345.g3112</name>
    <name evidence="1" type="ORF">Y032_0345g3112</name>
</gene>
<comment type="caution">
    <text evidence="1">The sequence shown here is derived from an EMBL/GenBank/DDBJ whole genome shotgun (WGS) entry which is preliminary data.</text>
</comment>
<sequence length="76" mass="8708">MLSIVAQLPCNGSVHMLIDFDGMTAFRLQVMTKTRKHVLNNDIVALIRWSRPVLQFMRPAVRTCTHGNLPFKEKTI</sequence>
<evidence type="ECO:0000313" key="2">
    <source>
        <dbReference type="Proteomes" id="UP000024635"/>
    </source>
</evidence>
<accession>A0A016RYE0</accession>
<dbReference type="Proteomes" id="UP000024635">
    <property type="component" value="Unassembled WGS sequence"/>
</dbReference>
<protein>
    <submittedName>
        <fullName evidence="1">Uncharacterized protein</fullName>
    </submittedName>
</protein>